<dbReference type="EMBL" id="ACFG01000034">
    <property type="protein sequence ID" value="EEH63479.1"/>
    <property type="molecule type" value="Genomic_DNA"/>
</dbReference>
<dbReference type="RefSeq" id="WP_006546261.1">
    <property type="nucleotide sequence ID" value="NZ_DS999540.1"/>
</dbReference>
<accession>C0W1W3</accession>
<keyword evidence="2" id="KW-0813">Transport</keyword>
<feature type="transmembrane region" description="Helical" evidence="6">
    <location>
        <begin position="311"/>
        <end position="344"/>
    </location>
</feature>
<dbReference type="InterPro" id="IPR000175">
    <property type="entry name" value="Na/ntran_symport"/>
</dbReference>
<dbReference type="SUPFAM" id="SSF161070">
    <property type="entry name" value="SNF-like"/>
    <property type="match status" value="1"/>
</dbReference>
<evidence type="ECO:0000313" key="7">
    <source>
        <dbReference type="EMBL" id="EEH63479.1"/>
    </source>
</evidence>
<feature type="transmembrane region" description="Helical" evidence="6">
    <location>
        <begin position="229"/>
        <end position="254"/>
    </location>
</feature>
<dbReference type="GO" id="GO:0016020">
    <property type="term" value="C:membrane"/>
    <property type="evidence" value="ECO:0007669"/>
    <property type="project" value="UniProtKB-SubCell"/>
</dbReference>
<dbReference type="Proteomes" id="UP000010301">
    <property type="component" value="Unassembled WGS sequence"/>
</dbReference>
<evidence type="ECO:0000256" key="2">
    <source>
        <dbReference type="ARBA" id="ARBA00022448"/>
    </source>
</evidence>
<sequence>MAQKTASETGATRDQWTGQFGFLMAAVGSAIGLGNIWRFPGVAYSNGGGAFLLPYLFALLGVGIPILLLDYALGHKYRGSAPLTFKRLHAKAEFLGWWQVMVSAIITVYYAVVIAWSAAYAYYSVNLAWKQNAQKFFLEEYLQLDGKSLVAFTPVLPVLVPLALIWILVILVLSQGVSKGVEAANKLFLPLLVVLFVAIVVRALFLPGAMEGINEFFRPDWAALLNGKVWLAAVSQIFFSMSIAFGIMLTYASYLPRRFNLTGTGLVAGFANSSFEILAGIGVFATLGFMAHQEHVTVAELDGISGPILSFVTFPTVIAMMPGGALFGILFFTSLTIAGVTSLLSLLQLISGSFQDKFGWSAKTVAVGMGVIMSVVSVAFFATTTGLTTLDVVDSFINNIGVVTAAIAMVVLAFVVKPRLRALRYHLNATSSIKIHWIWEYAIGVLAPLVLSVILFLALVDYLTVGYGGYGVTDPKLLIFGWGSIGFAAVSSAVLTWMKWSPNAKHEPIVRFAGEE</sequence>
<feature type="transmembrane region" description="Helical" evidence="6">
    <location>
        <begin position="266"/>
        <end position="291"/>
    </location>
</feature>
<name>C0W1W3_9ACTO</name>
<feature type="transmembrane region" description="Helical" evidence="6">
    <location>
        <begin position="437"/>
        <end position="459"/>
    </location>
</feature>
<comment type="caution">
    <text evidence="7">The sequence shown here is derived from an EMBL/GenBank/DDBJ whole genome shotgun (WGS) entry which is preliminary data.</text>
</comment>
<proteinExistence type="predicted"/>
<feature type="transmembrane region" description="Helical" evidence="6">
    <location>
        <begin position="479"/>
        <end position="498"/>
    </location>
</feature>
<protein>
    <submittedName>
        <fullName evidence="7">Sodium:neurotransmitter symporter family protein</fullName>
    </submittedName>
</protein>
<evidence type="ECO:0000256" key="3">
    <source>
        <dbReference type="ARBA" id="ARBA00022692"/>
    </source>
</evidence>
<keyword evidence="5 6" id="KW-0472">Membrane</keyword>
<feature type="transmembrane region" description="Helical" evidence="6">
    <location>
        <begin position="396"/>
        <end position="416"/>
    </location>
</feature>
<dbReference type="AlphaFoldDB" id="C0W1W3"/>
<dbReference type="PROSITE" id="PS50267">
    <property type="entry name" value="NA_NEUROTRAN_SYMP_3"/>
    <property type="match status" value="1"/>
</dbReference>
<keyword evidence="8" id="KW-1185">Reference proteome</keyword>
<feature type="transmembrane region" description="Helical" evidence="6">
    <location>
        <begin position="187"/>
        <end position="209"/>
    </location>
</feature>
<evidence type="ECO:0000256" key="1">
    <source>
        <dbReference type="ARBA" id="ARBA00004141"/>
    </source>
</evidence>
<dbReference type="Pfam" id="PF00209">
    <property type="entry name" value="SNF"/>
    <property type="match status" value="1"/>
</dbReference>
<reference evidence="7 8" key="1">
    <citation type="submission" date="2009-01" db="EMBL/GenBank/DDBJ databases">
        <authorList>
            <person name="Qin X."/>
            <person name="Bachman B."/>
            <person name="Battles P."/>
            <person name="Bell A."/>
            <person name="Bess C."/>
            <person name="Bickham C."/>
            <person name="Chaboub L."/>
            <person name="Chen D."/>
            <person name="Coyle M."/>
            <person name="Deiros D.R."/>
            <person name="Dinh H."/>
            <person name="Forbes L."/>
            <person name="Fowler G."/>
            <person name="Francisco L."/>
            <person name="Fu Q."/>
            <person name="Gubbala S."/>
            <person name="Hale W."/>
            <person name="Han Y."/>
            <person name="Hemphill L."/>
            <person name="Highlander S.K."/>
            <person name="Hirani K."/>
            <person name="Hogues M."/>
            <person name="Jackson L."/>
            <person name="Jakkamsetti A."/>
            <person name="Javaid M."/>
            <person name="Jiang H."/>
            <person name="Korchina V."/>
            <person name="Kovar C."/>
            <person name="Lara F."/>
            <person name="Lee S."/>
            <person name="Mata R."/>
            <person name="Mathew T."/>
            <person name="Moen C."/>
            <person name="Morales K."/>
            <person name="Munidasa M."/>
            <person name="Nazareth L."/>
            <person name="Ngo R."/>
            <person name="Nguyen L."/>
            <person name="Okwuonu G."/>
            <person name="Ongeri F."/>
            <person name="Patil S."/>
            <person name="Petrosino J."/>
            <person name="Pham C."/>
            <person name="Pham P."/>
            <person name="Pu L.-L."/>
            <person name="Puazo M."/>
            <person name="Raj R."/>
            <person name="Reid J."/>
            <person name="Rouhana J."/>
            <person name="Saada N."/>
            <person name="Shang Y."/>
            <person name="Simmons D."/>
            <person name="Thornton R."/>
            <person name="Warren J."/>
            <person name="Weissenberger G."/>
            <person name="Zhang J."/>
            <person name="Zhang L."/>
            <person name="Zhou C."/>
            <person name="Zhu D."/>
            <person name="Muzny D."/>
            <person name="Worley K."/>
            <person name="Gibbs R."/>
        </authorList>
    </citation>
    <scope>NUCLEOTIDE SEQUENCE [LARGE SCALE GENOMIC DNA]</scope>
    <source>
        <strain evidence="7 8">DSM 15436</strain>
    </source>
</reference>
<keyword evidence="4 6" id="KW-1133">Transmembrane helix</keyword>
<dbReference type="InterPro" id="IPR037272">
    <property type="entry name" value="SNS_sf"/>
</dbReference>
<feature type="transmembrane region" description="Helical" evidence="6">
    <location>
        <begin position="51"/>
        <end position="73"/>
    </location>
</feature>
<comment type="subcellular location">
    <subcellularLocation>
        <location evidence="1">Membrane</location>
        <topology evidence="1">Multi-pass membrane protein</topology>
    </subcellularLocation>
</comment>
<feature type="transmembrane region" description="Helical" evidence="6">
    <location>
        <begin position="365"/>
        <end position="384"/>
    </location>
</feature>
<evidence type="ECO:0000313" key="8">
    <source>
        <dbReference type="Proteomes" id="UP000010301"/>
    </source>
</evidence>
<dbReference type="NCBIfam" id="NF037979">
    <property type="entry name" value="Na_transp"/>
    <property type="match status" value="1"/>
</dbReference>
<feature type="transmembrane region" description="Helical" evidence="6">
    <location>
        <begin position="94"/>
        <end position="123"/>
    </location>
</feature>
<evidence type="ECO:0000256" key="4">
    <source>
        <dbReference type="ARBA" id="ARBA00022989"/>
    </source>
</evidence>
<dbReference type="CDD" id="cd10334">
    <property type="entry name" value="SLC6sbd_u1"/>
    <property type="match status" value="1"/>
</dbReference>
<dbReference type="OrthoDB" id="9762833at2"/>
<dbReference type="PANTHER" id="PTHR42948">
    <property type="entry name" value="TRANSPORTER"/>
    <property type="match status" value="1"/>
</dbReference>
<evidence type="ECO:0000256" key="5">
    <source>
        <dbReference type="ARBA" id="ARBA00023136"/>
    </source>
</evidence>
<dbReference type="STRING" id="525245.HMPREF0044_1403"/>
<evidence type="ECO:0000256" key="6">
    <source>
        <dbReference type="SAM" id="Phobius"/>
    </source>
</evidence>
<keyword evidence="3 6" id="KW-0812">Transmembrane</keyword>
<dbReference type="eggNOG" id="COG0733">
    <property type="taxonomic scope" value="Bacteria"/>
</dbReference>
<gene>
    <name evidence="7" type="ORF">HMPREF0044_1403</name>
</gene>
<feature type="transmembrane region" description="Helical" evidence="6">
    <location>
        <begin position="149"/>
        <end position="175"/>
    </location>
</feature>
<dbReference type="PANTHER" id="PTHR42948:SF1">
    <property type="entry name" value="TRANSPORTER"/>
    <property type="match status" value="1"/>
</dbReference>
<dbReference type="PRINTS" id="PR00176">
    <property type="entry name" value="NANEUSMPORT"/>
</dbReference>
<dbReference type="HOGENOM" id="CLU_006855_3_3_11"/>
<organism evidence="7 8">
    <name type="scientific">Gleimia coleocanis DSM 15436</name>
    <dbReference type="NCBI Taxonomy" id="525245"/>
    <lineage>
        <taxon>Bacteria</taxon>
        <taxon>Bacillati</taxon>
        <taxon>Actinomycetota</taxon>
        <taxon>Actinomycetes</taxon>
        <taxon>Actinomycetales</taxon>
        <taxon>Actinomycetaceae</taxon>
        <taxon>Gleimia</taxon>
    </lineage>
</organism>
<feature type="transmembrane region" description="Helical" evidence="6">
    <location>
        <begin position="20"/>
        <end position="39"/>
    </location>
</feature>